<dbReference type="PROSITE" id="PS50913">
    <property type="entry name" value="GRIP"/>
    <property type="match status" value="1"/>
</dbReference>
<evidence type="ECO:0000259" key="4">
    <source>
        <dbReference type="PROSITE" id="PS50913"/>
    </source>
</evidence>
<name>A0A1S2YZ81_CICAR</name>
<proteinExistence type="predicted"/>
<dbReference type="RefSeq" id="XP_004512249.1">
    <property type="nucleotide sequence ID" value="XM_004512192.3"/>
</dbReference>
<keyword evidence="1 2" id="KW-0175">Coiled coil</keyword>
<evidence type="ECO:0000313" key="6">
    <source>
        <dbReference type="RefSeq" id="XP_004512248.1"/>
    </source>
</evidence>
<protein>
    <submittedName>
        <fullName evidence="6 7">Protein GRIP</fullName>
    </submittedName>
</protein>
<evidence type="ECO:0000256" key="2">
    <source>
        <dbReference type="SAM" id="Coils"/>
    </source>
</evidence>
<dbReference type="KEGG" id="cam:101491632"/>
<feature type="compositionally biased region" description="Low complexity" evidence="3">
    <location>
        <begin position="777"/>
        <end position="791"/>
    </location>
</feature>
<evidence type="ECO:0000313" key="9">
    <source>
        <dbReference type="RefSeq" id="XP_027193314.1"/>
    </source>
</evidence>
<dbReference type="RefSeq" id="XP_027193314.1">
    <property type="nucleotide sequence ID" value="XM_027337513.1"/>
</dbReference>
<reference evidence="6 7" key="2">
    <citation type="submission" date="2025-04" db="UniProtKB">
        <authorList>
            <consortium name="RefSeq"/>
        </authorList>
    </citation>
    <scope>IDENTIFICATION</scope>
    <source>
        <tissue evidence="6 7">Etiolated seedlings</tissue>
    </source>
</reference>
<feature type="region of interest" description="Disordered" evidence="3">
    <location>
        <begin position="210"/>
        <end position="231"/>
    </location>
</feature>
<dbReference type="RefSeq" id="XP_004512248.1">
    <property type="nucleotide sequence ID" value="XM_004512191.3"/>
</dbReference>
<reference evidence="5" key="1">
    <citation type="journal article" date="2013" name="Nat. Biotechnol.">
        <title>Draft genome sequence of chickpea (Cicer arietinum) provides a resource for trait improvement.</title>
        <authorList>
            <person name="Varshney R.K."/>
            <person name="Song C."/>
            <person name="Saxena R.K."/>
            <person name="Azam S."/>
            <person name="Yu S."/>
            <person name="Sharpe A.G."/>
            <person name="Cannon S."/>
            <person name="Baek J."/>
            <person name="Rosen B.D."/>
            <person name="Tar'an B."/>
            <person name="Millan T."/>
            <person name="Zhang X."/>
            <person name="Ramsay L.D."/>
            <person name="Iwata A."/>
            <person name="Wang Y."/>
            <person name="Nelson W."/>
            <person name="Farmer A.D."/>
            <person name="Gaur P.M."/>
            <person name="Soderlund C."/>
            <person name="Penmetsa R.V."/>
            <person name="Xu C."/>
            <person name="Bharti A.K."/>
            <person name="He W."/>
            <person name="Winter P."/>
            <person name="Zhao S."/>
            <person name="Hane J.K."/>
            <person name="Carrasquilla-Garcia N."/>
            <person name="Condie J.A."/>
            <person name="Upadhyaya H.D."/>
            <person name="Luo M.C."/>
            <person name="Thudi M."/>
            <person name="Gowda C.L."/>
            <person name="Singh N.P."/>
            <person name="Lichtenzveig J."/>
            <person name="Gali K.K."/>
            <person name="Rubio J."/>
            <person name="Nadarajan N."/>
            <person name="Dolezel J."/>
            <person name="Bansal K.C."/>
            <person name="Xu X."/>
            <person name="Edwards D."/>
            <person name="Zhang G."/>
            <person name="Kahl G."/>
            <person name="Gil J."/>
            <person name="Singh K.B."/>
            <person name="Datta S.K."/>
            <person name="Jackson S.A."/>
            <person name="Wang J."/>
            <person name="Cook D.R."/>
        </authorList>
    </citation>
    <scope>NUCLEOTIDE SEQUENCE [LARGE SCALE GENOMIC DNA]</scope>
    <source>
        <strain evidence="5">cv. CDC Frontier</strain>
    </source>
</reference>
<gene>
    <name evidence="6 7 8 9" type="primary">LOC101491632</name>
</gene>
<feature type="compositionally biased region" description="Basic and acidic residues" evidence="3">
    <location>
        <begin position="14"/>
        <end position="24"/>
    </location>
</feature>
<keyword evidence="5" id="KW-1185">Reference proteome</keyword>
<dbReference type="SMART" id="SM00755">
    <property type="entry name" value="Grip"/>
    <property type="match status" value="1"/>
</dbReference>
<dbReference type="Gene3D" id="1.10.287.1490">
    <property type="match status" value="1"/>
</dbReference>
<dbReference type="GO" id="GO:0007131">
    <property type="term" value="P:reciprocal meiotic recombination"/>
    <property type="evidence" value="ECO:0007669"/>
    <property type="project" value="TreeGrafter"/>
</dbReference>
<evidence type="ECO:0000256" key="1">
    <source>
        <dbReference type="ARBA" id="ARBA00023054"/>
    </source>
</evidence>
<organism evidence="5 7">
    <name type="scientific">Cicer arietinum</name>
    <name type="common">Chickpea</name>
    <name type="synonym">Garbanzo</name>
    <dbReference type="NCBI Taxonomy" id="3827"/>
    <lineage>
        <taxon>Eukaryota</taxon>
        <taxon>Viridiplantae</taxon>
        <taxon>Streptophyta</taxon>
        <taxon>Embryophyta</taxon>
        <taxon>Tracheophyta</taxon>
        <taxon>Spermatophyta</taxon>
        <taxon>Magnoliopsida</taxon>
        <taxon>eudicotyledons</taxon>
        <taxon>Gunneridae</taxon>
        <taxon>Pentapetalae</taxon>
        <taxon>rosids</taxon>
        <taxon>fabids</taxon>
        <taxon>Fabales</taxon>
        <taxon>Fabaceae</taxon>
        <taxon>Papilionoideae</taxon>
        <taxon>50 kb inversion clade</taxon>
        <taxon>NPAAA clade</taxon>
        <taxon>Hologalegina</taxon>
        <taxon>IRL clade</taxon>
        <taxon>Cicereae</taxon>
        <taxon>Cicer</taxon>
    </lineage>
</organism>
<dbReference type="STRING" id="3827.A0A1S2YZ81"/>
<dbReference type="PANTHER" id="PTHR23160:SF1">
    <property type="entry name" value="PROTEIN GRIP"/>
    <property type="match status" value="1"/>
</dbReference>
<sequence length="802" mass="90802">MASGEGDIGGVMESRVEDSSRSEENFSDMNHQSKDGSDANILLENGLSDGNDGSGDTHDQLLQMVVDLKFQNEFMKSQFEGFSNVNSVSSDSSIQKGVGGIGDGESDIVKELRERIESLNKEFLEEKQTRIASEKALEHLQIAYSDAEAKAHELAEKLVKAQNNLEHEIKEREEKYSELDSKFNRLHKRAKQRIQEIQKEKDDIEARFSEVNESAERATSQQSALQQELERTRKQANEALKAMDSDRQQLRSANNKLRDTVEDLRRSLQPKESALEALQSSLAEKEQMLEDMRGLLQAADEKRQAALAELSAKHQKNIESLEGQLNDALSDRSKAAESISSLQVLVAEKESRIAEMEVASTGETARLRAAMESVKGEISHLKQEHEKERESWEAASQALKVKLKIAESNCIRAEVEVAKIRSQLESEVSAQAKILSKRDAELLAAKEEISILEKEFSSYKARAHALLQKKDADLVAAKDSEQVKALEEALKEAENEIISITEERDRVVQDLQSAMANNEKELEERDNALENAKQQIRSLEIKLDSLSAQHLKEKEEWGLSLQNVEETWRIKCEAMKAESEATAAEHMQKELEELKQRCKKLKEEHASFHDLADRMIEEKDNEISRLLDENKNLRQSLQSRPLANQNDNYNTALHKLDSTNLSPSDAEHQILILARQQAQREEELAQSQRHILALQEEIEELEHENRLHSQQEAMLKTELRNMERAKKREGVDMTYLKNIILKLLETGEVEVLLPVIGMLLQFSPEEMQKCQQTYQNSTDVPPSPASDASGSGLSLFSRFSFS</sequence>
<evidence type="ECO:0000256" key="3">
    <source>
        <dbReference type="SAM" id="MobiDB-lite"/>
    </source>
</evidence>
<feature type="region of interest" description="Disordered" evidence="3">
    <location>
        <begin position="771"/>
        <end position="791"/>
    </location>
</feature>
<dbReference type="PANTHER" id="PTHR23160">
    <property type="entry name" value="SYNAPTONEMAL COMPLEX PROTEIN-RELATED"/>
    <property type="match status" value="1"/>
</dbReference>
<dbReference type="OrthoDB" id="1926336at2759"/>
<evidence type="ECO:0000313" key="5">
    <source>
        <dbReference type="Proteomes" id="UP000087171"/>
    </source>
</evidence>
<evidence type="ECO:0000313" key="8">
    <source>
        <dbReference type="RefSeq" id="XP_012574568.1"/>
    </source>
</evidence>
<feature type="coiled-coil region" evidence="2">
    <location>
        <begin position="677"/>
        <end position="728"/>
    </location>
</feature>
<dbReference type="AlphaFoldDB" id="A0A1S2YZ81"/>
<dbReference type="Pfam" id="PF01465">
    <property type="entry name" value="GRIP"/>
    <property type="match status" value="1"/>
</dbReference>
<dbReference type="InterPro" id="IPR000237">
    <property type="entry name" value="GRIP_dom"/>
</dbReference>
<dbReference type="eggNOG" id="ENOG502QTVU">
    <property type="taxonomic scope" value="Eukaryota"/>
</dbReference>
<dbReference type="Proteomes" id="UP000087171">
    <property type="component" value="Chromosome Ca8"/>
</dbReference>
<feature type="coiled-coil region" evidence="2">
    <location>
        <begin position="364"/>
        <end position="636"/>
    </location>
</feature>
<evidence type="ECO:0000313" key="7">
    <source>
        <dbReference type="RefSeq" id="XP_004512249.1"/>
    </source>
</evidence>
<feature type="region of interest" description="Disordered" evidence="3">
    <location>
        <begin position="1"/>
        <end position="58"/>
    </location>
</feature>
<dbReference type="PaxDb" id="3827-XP_004512248.1"/>
<feature type="domain" description="GRIP" evidence="4">
    <location>
        <begin position="726"/>
        <end position="773"/>
    </location>
</feature>
<accession>A0A1S2YZ81</accession>
<dbReference type="GeneID" id="101491632"/>
<dbReference type="RefSeq" id="XP_012574568.1">
    <property type="nucleotide sequence ID" value="XM_012719114.2"/>
</dbReference>
<feature type="compositionally biased region" description="Polar residues" evidence="3">
    <location>
        <begin position="217"/>
        <end position="226"/>
    </location>
</feature>